<dbReference type="EMBL" id="KZ506972">
    <property type="protein sequence ID" value="PKU37807.1"/>
    <property type="molecule type" value="Genomic_DNA"/>
</dbReference>
<evidence type="ECO:0000313" key="3">
    <source>
        <dbReference type="Proteomes" id="UP000233556"/>
    </source>
</evidence>
<protein>
    <submittedName>
        <fullName evidence="2">Uncharacterized protein</fullName>
    </submittedName>
</protein>
<organism evidence="2 3">
    <name type="scientific">Limosa lapponica baueri</name>
    <dbReference type="NCBI Taxonomy" id="1758121"/>
    <lineage>
        <taxon>Eukaryota</taxon>
        <taxon>Metazoa</taxon>
        <taxon>Chordata</taxon>
        <taxon>Craniata</taxon>
        <taxon>Vertebrata</taxon>
        <taxon>Euteleostomi</taxon>
        <taxon>Archelosauria</taxon>
        <taxon>Archosauria</taxon>
        <taxon>Dinosauria</taxon>
        <taxon>Saurischia</taxon>
        <taxon>Theropoda</taxon>
        <taxon>Coelurosauria</taxon>
        <taxon>Aves</taxon>
        <taxon>Neognathae</taxon>
        <taxon>Neoaves</taxon>
        <taxon>Charadriiformes</taxon>
        <taxon>Scolopacidae</taxon>
        <taxon>Limosa</taxon>
    </lineage>
</organism>
<sequence length="157" mass="17620">MHQYTVNANELERSFAEKDMGILLNVKLTVATSEVALEYKDSLGLKTLNLNTSFPQAEVVMVMESTNSSLKELEKSFGNIRKNSREQTGSSVAGKWKSDEEEQETAVGMLIFSSRLANKSKFSSVLEEPEAAKSQRTGRVDYRTYMVSSYRTNTVDK</sequence>
<gene>
    <name evidence="2" type="ORF">llap_11891</name>
</gene>
<keyword evidence="3" id="KW-1185">Reference proteome</keyword>
<reference evidence="3" key="2">
    <citation type="submission" date="2017-12" db="EMBL/GenBank/DDBJ databases">
        <title>Genome sequence of the Bar-tailed Godwit (Limosa lapponica baueri).</title>
        <authorList>
            <person name="Lima N.C.B."/>
            <person name="Parody-Merino A.M."/>
            <person name="Battley P.F."/>
            <person name="Fidler A.E."/>
            <person name="Prosdocimi F."/>
        </authorList>
    </citation>
    <scope>NUCLEOTIDE SEQUENCE [LARGE SCALE GENOMIC DNA]</scope>
</reference>
<reference evidence="3" key="1">
    <citation type="submission" date="2017-11" db="EMBL/GenBank/DDBJ databases">
        <authorList>
            <person name="Lima N.C."/>
            <person name="Parody-Merino A.M."/>
            <person name="Battley P.F."/>
            <person name="Fidler A.E."/>
            <person name="Prosdocimi F."/>
        </authorList>
    </citation>
    <scope>NUCLEOTIDE SEQUENCE [LARGE SCALE GENOMIC DNA]</scope>
</reference>
<dbReference type="AlphaFoldDB" id="A0A2I0TVI3"/>
<name>A0A2I0TVI3_LIMLA</name>
<accession>A0A2I0TVI3</accession>
<dbReference type="Proteomes" id="UP000233556">
    <property type="component" value="Unassembled WGS sequence"/>
</dbReference>
<feature type="region of interest" description="Disordered" evidence="1">
    <location>
        <begin position="80"/>
        <end position="102"/>
    </location>
</feature>
<evidence type="ECO:0000256" key="1">
    <source>
        <dbReference type="SAM" id="MobiDB-lite"/>
    </source>
</evidence>
<evidence type="ECO:0000313" key="2">
    <source>
        <dbReference type="EMBL" id="PKU37807.1"/>
    </source>
</evidence>
<proteinExistence type="predicted"/>